<accession>A0A4Y2HPZ0</accession>
<sequence length="96" mass="10718">PKSFSGPIGQQLTCYEKLPVVDYGPIDCSIPDIDRNFWSKDEQYLMDISNEITLGNCPEDLANQDPGPLFHSRWLTAANQVLRLYVSSSDPSGNLN</sequence>
<dbReference type="Proteomes" id="UP000499080">
    <property type="component" value="Unassembled WGS sequence"/>
</dbReference>
<dbReference type="PANTHER" id="PTHR46409">
    <property type="entry name" value="HTH PSQ-TYPE DOMAIN-CONTAINING PROTEIN"/>
    <property type="match status" value="1"/>
</dbReference>
<evidence type="ECO:0000313" key="2">
    <source>
        <dbReference type="Proteomes" id="UP000499080"/>
    </source>
</evidence>
<dbReference type="PANTHER" id="PTHR46409:SF1">
    <property type="entry name" value="HTH PSQ-TYPE DOMAIN-CONTAINING PROTEIN"/>
    <property type="match status" value="1"/>
</dbReference>
<reference evidence="1 2" key="1">
    <citation type="journal article" date="2019" name="Sci. Rep.">
        <title>Orb-weaving spider Araneus ventricosus genome elucidates the spidroin gene catalogue.</title>
        <authorList>
            <person name="Kono N."/>
            <person name="Nakamura H."/>
            <person name="Ohtoshi R."/>
            <person name="Moran D.A.P."/>
            <person name="Shinohara A."/>
            <person name="Yoshida Y."/>
            <person name="Fujiwara M."/>
            <person name="Mori M."/>
            <person name="Tomita M."/>
            <person name="Arakawa K."/>
        </authorList>
    </citation>
    <scope>NUCLEOTIDE SEQUENCE [LARGE SCALE GENOMIC DNA]</scope>
</reference>
<evidence type="ECO:0000313" key="1">
    <source>
        <dbReference type="EMBL" id="GBM67342.1"/>
    </source>
</evidence>
<dbReference type="AlphaFoldDB" id="A0A4Y2HPZ0"/>
<comment type="caution">
    <text evidence="1">The sequence shown here is derived from an EMBL/GenBank/DDBJ whole genome shotgun (WGS) entry which is preliminary data.</text>
</comment>
<protein>
    <submittedName>
        <fullName evidence="1">Uncharacterized protein</fullName>
    </submittedName>
</protein>
<proteinExistence type="predicted"/>
<keyword evidence="2" id="KW-1185">Reference proteome</keyword>
<dbReference type="EMBL" id="BGPR01182639">
    <property type="protein sequence ID" value="GBM67342.1"/>
    <property type="molecule type" value="Genomic_DNA"/>
</dbReference>
<feature type="non-terminal residue" evidence="1">
    <location>
        <position position="1"/>
    </location>
</feature>
<name>A0A4Y2HPZ0_ARAVE</name>
<dbReference type="OrthoDB" id="6617942at2759"/>
<gene>
    <name evidence="1" type="ORF">AVEN_82905_1</name>
</gene>
<organism evidence="1 2">
    <name type="scientific">Araneus ventricosus</name>
    <name type="common">Orbweaver spider</name>
    <name type="synonym">Epeira ventricosa</name>
    <dbReference type="NCBI Taxonomy" id="182803"/>
    <lineage>
        <taxon>Eukaryota</taxon>
        <taxon>Metazoa</taxon>
        <taxon>Ecdysozoa</taxon>
        <taxon>Arthropoda</taxon>
        <taxon>Chelicerata</taxon>
        <taxon>Arachnida</taxon>
        <taxon>Araneae</taxon>
        <taxon>Araneomorphae</taxon>
        <taxon>Entelegynae</taxon>
        <taxon>Araneoidea</taxon>
        <taxon>Araneidae</taxon>
        <taxon>Araneus</taxon>
    </lineage>
</organism>